<comment type="catalytic activity">
    <reaction evidence="9">
        <text>DNA(n) + a 2'-deoxyribonucleoside 5'-triphosphate = DNA(n+1) + diphosphate</text>
        <dbReference type="Rhea" id="RHEA:22508"/>
        <dbReference type="Rhea" id="RHEA-COMP:17339"/>
        <dbReference type="Rhea" id="RHEA-COMP:17340"/>
        <dbReference type="ChEBI" id="CHEBI:33019"/>
        <dbReference type="ChEBI" id="CHEBI:61560"/>
        <dbReference type="ChEBI" id="CHEBI:173112"/>
        <dbReference type="EC" id="2.7.7.7"/>
    </reaction>
</comment>
<comment type="function">
    <text evidence="8">Poorly processive, error-prone DNA polymerase involved in untargeted mutagenesis. Copies undamaged DNA at stalled replication forks, which arise in vivo from mismatched or misaligned primer ends. These misaligned primers can be extended by PolIV. Exhibits no 3'-5' exonuclease (proofreading) activity. May be involved in translesional synthesis, in conjunction with the beta clamp from PolIII.</text>
</comment>
<dbReference type="InterPro" id="IPR050116">
    <property type="entry name" value="DNA_polymerase-Y"/>
</dbReference>
<dbReference type="GO" id="GO:0042276">
    <property type="term" value="P:error-prone translesion synthesis"/>
    <property type="evidence" value="ECO:0007669"/>
    <property type="project" value="TreeGrafter"/>
</dbReference>
<dbReference type="KEGG" id="sari:H5J25_02015"/>
<evidence type="ECO:0000256" key="9">
    <source>
        <dbReference type="ARBA" id="ARBA00049244"/>
    </source>
</evidence>
<keyword evidence="6" id="KW-0234">DNA repair</keyword>
<dbReference type="PANTHER" id="PTHR11076">
    <property type="entry name" value="DNA REPAIR POLYMERASE UMUC / TRANSFERASE FAMILY MEMBER"/>
    <property type="match status" value="1"/>
</dbReference>
<gene>
    <name evidence="11" type="ORF">H5J25_02015</name>
</gene>
<proteinExistence type="inferred from homology"/>
<dbReference type="InterPro" id="IPR024728">
    <property type="entry name" value="PolY_HhH_motif"/>
</dbReference>
<keyword evidence="12" id="KW-1185">Reference proteome</keyword>
<dbReference type="EC" id="2.7.7.7" evidence="3"/>
<dbReference type="InterPro" id="IPR017961">
    <property type="entry name" value="DNA_pol_Y-fam_little_finger"/>
</dbReference>
<dbReference type="GO" id="GO:0003684">
    <property type="term" value="F:damaged DNA binding"/>
    <property type="evidence" value="ECO:0007669"/>
    <property type="project" value="InterPro"/>
</dbReference>
<dbReference type="InterPro" id="IPR001126">
    <property type="entry name" value="UmuC"/>
</dbReference>
<dbReference type="PROSITE" id="PS50173">
    <property type="entry name" value="UMUC"/>
    <property type="match status" value="1"/>
</dbReference>
<comment type="subunit">
    <text evidence="2">Monomer.</text>
</comment>
<evidence type="ECO:0000256" key="3">
    <source>
        <dbReference type="ARBA" id="ARBA00012417"/>
    </source>
</evidence>
<protein>
    <recommendedName>
        <fullName evidence="3">DNA-directed DNA polymerase</fullName>
        <ecNumber evidence="3">2.7.7.7</ecNumber>
    </recommendedName>
</protein>
<dbReference type="GO" id="GO:0003887">
    <property type="term" value="F:DNA-directed DNA polymerase activity"/>
    <property type="evidence" value="ECO:0007669"/>
    <property type="project" value="TreeGrafter"/>
</dbReference>
<dbReference type="Pfam" id="PF11798">
    <property type="entry name" value="IMS_HHH"/>
    <property type="match status" value="1"/>
</dbReference>
<evidence type="ECO:0000313" key="12">
    <source>
        <dbReference type="Proteomes" id="UP000595894"/>
    </source>
</evidence>
<dbReference type="Gene3D" id="1.10.150.20">
    <property type="entry name" value="5' to 3' exonuclease, C-terminal subdomain"/>
    <property type="match status" value="1"/>
</dbReference>
<dbReference type="InterPro" id="IPR025188">
    <property type="entry name" value="DUF4113"/>
</dbReference>
<dbReference type="RefSeq" id="WP_202094241.1">
    <property type="nucleotide sequence ID" value="NZ_CP061035.1"/>
</dbReference>
<dbReference type="Pfam" id="PF00817">
    <property type="entry name" value="IMS"/>
    <property type="match status" value="1"/>
</dbReference>
<dbReference type="Gene3D" id="3.30.70.270">
    <property type="match status" value="1"/>
</dbReference>
<accession>A0A974S514</accession>
<reference evidence="12" key="1">
    <citation type="submission" date="2020-09" db="EMBL/GenBank/DDBJ databases">
        <title>Sphingomonas sp., a new species isolated from pork steak.</title>
        <authorList>
            <person name="Heidler von Heilborn D."/>
        </authorList>
    </citation>
    <scope>NUCLEOTIDE SEQUENCE [LARGE SCALE GENOMIC DNA]</scope>
</reference>
<evidence type="ECO:0000313" key="11">
    <source>
        <dbReference type="EMBL" id="QQV77605.1"/>
    </source>
</evidence>
<dbReference type="SUPFAM" id="SSF56672">
    <property type="entry name" value="DNA/RNA polymerases"/>
    <property type="match status" value="1"/>
</dbReference>
<dbReference type="EMBL" id="CP061035">
    <property type="protein sequence ID" value="QQV77605.1"/>
    <property type="molecule type" value="Genomic_DNA"/>
</dbReference>
<dbReference type="InterPro" id="IPR043128">
    <property type="entry name" value="Rev_trsase/Diguanyl_cyclase"/>
</dbReference>
<evidence type="ECO:0000256" key="8">
    <source>
        <dbReference type="ARBA" id="ARBA00025589"/>
    </source>
</evidence>
<evidence type="ECO:0000256" key="5">
    <source>
        <dbReference type="ARBA" id="ARBA00023199"/>
    </source>
</evidence>
<keyword evidence="4" id="KW-0227">DNA damage</keyword>
<dbReference type="Proteomes" id="UP000595894">
    <property type="component" value="Chromosome"/>
</dbReference>
<dbReference type="AlphaFoldDB" id="A0A974S514"/>
<evidence type="ECO:0000256" key="2">
    <source>
        <dbReference type="ARBA" id="ARBA00011245"/>
    </source>
</evidence>
<keyword evidence="7" id="KW-0742">SOS response</keyword>
<evidence type="ECO:0000256" key="4">
    <source>
        <dbReference type="ARBA" id="ARBA00022763"/>
    </source>
</evidence>
<dbReference type="GO" id="GO:0006281">
    <property type="term" value="P:DNA repair"/>
    <property type="evidence" value="ECO:0007669"/>
    <property type="project" value="UniProtKB-KW"/>
</dbReference>
<feature type="domain" description="UmuC" evidence="10">
    <location>
        <begin position="5"/>
        <end position="189"/>
    </location>
</feature>
<evidence type="ECO:0000256" key="7">
    <source>
        <dbReference type="ARBA" id="ARBA00023236"/>
    </source>
</evidence>
<dbReference type="GO" id="GO:0009432">
    <property type="term" value="P:SOS response"/>
    <property type="evidence" value="ECO:0007669"/>
    <property type="project" value="UniProtKB-KW"/>
</dbReference>
<evidence type="ECO:0000256" key="6">
    <source>
        <dbReference type="ARBA" id="ARBA00023204"/>
    </source>
</evidence>
<name>A0A974S514_9SPHN</name>
<dbReference type="PANTHER" id="PTHR11076:SF34">
    <property type="entry name" value="PROTEIN UMUC"/>
    <property type="match status" value="1"/>
</dbReference>
<dbReference type="CDD" id="cd01700">
    <property type="entry name" value="PolY_Pol_V_umuC"/>
    <property type="match status" value="1"/>
</dbReference>
<evidence type="ECO:0000256" key="1">
    <source>
        <dbReference type="ARBA" id="ARBA00010945"/>
    </source>
</evidence>
<organism evidence="11 12">
    <name type="scientific">Sphingomonas aliaeris</name>
    <dbReference type="NCBI Taxonomy" id="2759526"/>
    <lineage>
        <taxon>Bacteria</taxon>
        <taxon>Pseudomonadati</taxon>
        <taxon>Pseudomonadota</taxon>
        <taxon>Alphaproteobacteria</taxon>
        <taxon>Sphingomonadales</taxon>
        <taxon>Sphingomonadaceae</taxon>
        <taxon>Sphingomonas</taxon>
    </lineage>
</organism>
<dbReference type="InterPro" id="IPR043502">
    <property type="entry name" value="DNA/RNA_pol_sf"/>
</dbReference>
<evidence type="ECO:0000259" key="10">
    <source>
        <dbReference type="PROSITE" id="PS50173"/>
    </source>
</evidence>
<dbReference type="Gene3D" id="3.40.1170.60">
    <property type="match status" value="1"/>
</dbReference>
<dbReference type="GO" id="GO:0005829">
    <property type="term" value="C:cytosol"/>
    <property type="evidence" value="ECO:0007669"/>
    <property type="project" value="TreeGrafter"/>
</dbReference>
<comment type="similarity">
    <text evidence="1">Belongs to the DNA polymerase type-Y family.</text>
</comment>
<dbReference type="Pfam" id="PF13438">
    <property type="entry name" value="DUF4113"/>
    <property type="match status" value="1"/>
</dbReference>
<keyword evidence="5" id="KW-0741">SOS mutagenesis</keyword>
<sequence length="423" mass="46915">MTAPIALIDCNNYYVSCERAFDARLVGVPVIVLSNNDGCAIARSAEAKALGIKMGDPIHHLRDKVRVHGIRVLSSNYTLYGDMQRRVVAACEAFARDFEIYSIDETFLDLSGFEDRDLVAHSRAMREQVRLWTTIPTCVGIAETKTLAKLANAVAKKDRRFDGVADLRDDDARHDVMQAFPVENVWGVGGATARKLNALGIETAGALRDMPMKQARAVGTVVLERLVAELRGVPSNAVEKVEPQRKGMAVTRSFGTPVTTFDSMMGALSQYAMRAGEKLRQHGLVAARLTTFFHTNRHKPERPQYAGSRTIVLHPMTNDSLELIAAARRGAERAWRDGYAYTKAGIMLDDLVASDMRPRTLFEGDADKRDRLMDALDQINGRFGKWTAVTASQGFRREWKLRSEMRSPAWTTSLAEVPTVSAL</sequence>
<dbReference type="Pfam" id="PF11799">
    <property type="entry name" value="IMS_C"/>
    <property type="match status" value="1"/>
</dbReference>